<dbReference type="InterPro" id="IPR016169">
    <property type="entry name" value="FAD-bd_PCMH_sub2"/>
</dbReference>
<feature type="transmembrane region" description="Helical" evidence="11">
    <location>
        <begin position="130"/>
        <end position="151"/>
    </location>
</feature>
<feature type="domain" description="CBS" evidence="13">
    <location>
        <begin position="272"/>
        <end position="332"/>
    </location>
</feature>
<dbReference type="SUPFAM" id="SSF56176">
    <property type="entry name" value="FAD-binding/transporter-associated domain-like"/>
    <property type="match status" value="1"/>
</dbReference>
<comment type="caution">
    <text evidence="15">The sequence shown here is derived from an EMBL/GenBank/DDBJ whole genome shotgun (WGS) entry which is preliminary data.</text>
</comment>
<feature type="domain" description="CNNM transmembrane" evidence="14">
    <location>
        <begin position="1"/>
        <end position="189"/>
    </location>
</feature>
<keyword evidence="6 10" id="KW-1133">Transmembrane helix</keyword>
<dbReference type="SMART" id="SM01091">
    <property type="entry name" value="CorC_HlyC"/>
    <property type="match status" value="1"/>
</dbReference>
<protein>
    <submittedName>
        <fullName evidence="15">HlyC/CorC family transporter</fullName>
    </submittedName>
</protein>
<evidence type="ECO:0000256" key="3">
    <source>
        <dbReference type="ARBA" id="ARBA00022475"/>
    </source>
</evidence>
<dbReference type="GO" id="GO:0005886">
    <property type="term" value="C:plasma membrane"/>
    <property type="evidence" value="ECO:0007669"/>
    <property type="project" value="UniProtKB-SubCell"/>
</dbReference>
<evidence type="ECO:0000313" key="16">
    <source>
        <dbReference type="Proteomes" id="UP000824262"/>
    </source>
</evidence>
<dbReference type="AlphaFoldDB" id="A0A9D0ZED2"/>
<evidence type="ECO:0000256" key="12">
    <source>
        <dbReference type="SAM" id="SignalP"/>
    </source>
</evidence>
<keyword evidence="8 10" id="KW-0472">Membrane</keyword>
<sequence length="426" mass="46603">MTTYIAAFVLSLLFSAFFSSARMSYASANRMRIESAEENGARPKAVKGALSVLRHLDFALSALSAGNCIANVSAAVSAAAFADYLAPGSAWALLAFAVTAVLVLILGEAVPEMMARKNANRFALRVSLPVRVFAVLLSPAVFVLGGLARLLTAPFRGESRAEGDDEAAVEELQSIIETAEDEDVLDEGRSELLRSALDFSEISASEAMTARVDVEAIDIEDDWEDIIATIGSTTHSRLPVYEGSIDNVIGFLYLNHFLKAMTTTPKPDIRALLMEPLYIYKTIKLPQVLTELRHAKKHLAIVTDEYGGTLGIISMEDVLEQIVGDIWDETDEVEHEVVERTEGEYELDGDMSISDFLELAGISEDDFDFESDTVGGWTMEMFGRYPKAGDSFEYEGMTVTVLKMDGLRVDRVNVKLPPAAEEEQGR</sequence>
<dbReference type="CDD" id="cd04590">
    <property type="entry name" value="CBS_pair_CorC_HlyC_assoc"/>
    <property type="match status" value="1"/>
</dbReference>
<proteinExistence type="inferred from homology"/>
<dbReference type="InterPro" id="IPR046342">
    <property type="entry name" value="CBS_dom_sf"/>
</dbReference>
<dbReference type="Gene3D" id="3.10.580.10">
    <property type="entry name" value="CBS-domain"/>
    <property type="match status" value="1"/>
</dbReference>
<keyword evidence="4 10" id="KW-0812">Transmembrane</keyword>
<dbReference type="GO" id="GO:0050660">
    <property type="term" value="F:flavin adenine dinucleotide binding"/>
    <property type="evidence" value="ECO:0007669"/>
    <property type="project" value="InterPro"/>
</dbReference>
<dbReference type="Proteomes" id="UP000824262">
    <property type="component" value="Unassembled WGS sequence"/>
</dbReference>
<evidence type="ECO:0000256" key="5">
    <source>
        <dbReference type="ARBA" id="ARBA00022737"/>
    </source>
</evidence>
<comment type="subcellular location">
    <subcellularLocation>
        <location evidence="1">Cell membrane</location>
        <topology evidence="1">Multi-pass membrane protein</topology>
    </subcellularLocation>
</comment>
<organism evidence="15 16">
    <name type="scientific">Candidatus Scatomorpha intestinavium</name>
    <dbReference type="NCBI Taxonomy" id="2840922"/>
    <lineage>
        <taxon>Bacteria</taxon>
        <taxon>Bacillati</taxon>
        <taxon>Bacillota</taxon>
        <taxon>Clostridia</taxon>
        <taxon>Eubacteriales</taxon>
        <taxon>Candidatus Scatomorpha</taxon>
    </lineage>
</organism>
<keyword evidence="3" id="KW-1003">Cell membrane</keyword>
<evidence type="ECO:0000256" key="9">
    <source>
        <dbReference type="PROSITE-ProRule" id="PRU00703"/>
    </source>
</evidence>
<feature type="chain" id="PRO_5039126451" evidence="12">
    <location>
        <begin position="22"/>
        <end position="426"/>
    </location>
</feature>
<dbReference type="InterPro" id="IPR036318">
    <property type="entry name" value="FAD-bd_PCMH-like_sf"/>
</dbReference>
<accession>A0A9D0ZED2</accession>
<dbReference type="EMBL" id="DVGA01000012">
    <property type="protein sequence ID" value="HIQ77804.1"/>
    <property type="molecule type" value="Genomic_DNA"/>
</dbReference>
<keyword evidence="5" id="KW-0677">Repeat</keyword>
<feature type="transmembrane region" description="Helical" evidence="11">
    <location>
        <begin position="90"/>
        <end position="110"/>
    </location>
</feature>
<evidence type="ECO:0000313" key="15">
    <source>
        <dbReference type="EMBL" id="HIQ77804.1"/>
    </source>
</evidence>
<dbReference type="InterPro" id="IPR005170">
    <property type="entry name" value="Transptr-assoc_dom"/>
</dbReference>
<dbReference type="SUPFAM" id="SSF54631">
    <property type="entry name" value="CBS-domain pair"/>
    <property type="match status" value="1"/>
</dbReference>
<evidence type="ECO:0000259" key="14">
    <source>
        <dbReference type="PROSITE" id="PS51846"/>
    </source>
</evidence>
<dbReference type="InterPro" id="IPR000644">
    <property type="entry name" value="CBS_dom"/>
</dbReference>
<dbReference type="Pfam" id="PF00571">
    <property type="entry name" value="CBS"/>
    <property type="match status" value="1"/>
</dbReference>
<dbReference type="Gene3D" id="3.30.465.10">
    <property type="match status" value="1"/>
</dbReference>
<evidence type="ECO:0000256" key="2">
    <source>
        <dbReference type="ARBA" id="ARBA00006337"/>
    </source>
</evidence>
<dbReference type="InterPro" id="IPR002550">
    <property type="entry name" value="CNNM"/>
</dbReference>
<dbReference type="InterPro" id="IPR044751">
    <property type="entry name" value="Ion_transp-like_CBS"/>
</dbReference>
<evidence type="ECO:0000256" key="7">
    <source>
        <dbReference type="ARBA" id="ARBA00023122"/>
    </source>
</evidence>
<dbReference type="PROSITE" id="PS51846">
    <property type="entry name" value="CNNM"/>
    <property type="match status" value="1"/>
</dbReference>
<dbReference type="PANTHER" id="PTHR22777:SF32">
    <property type="entry name" value="UPF0053 INNER MEMBRANE PROTEIN YFJD"/>
    <property type="match status" value="1"/>
</dbReference>
<name>A0A9D0ZED2_9FIRM</name>
<feature type="signal peptide" evidence="12">
    <location>
        <begin position="1"/>
        <end position="21"/>
    </location>
</feature>
<dbReference type="PROSITE" id="PS51371">
    <property type="entry name" value="CBS"/>
    <property type="match status" value="1"/>
</dbReference>
<dbReference type="Pfam" id="PF01595">
    <property type="entry name" value="CNNM"/>
    <property type="match status" value="1"/>
</dbReference>
<evidence type="ECO:0000256" key="6">
    <source>
        <dbReference type="ARBA" id="ARBA00022989"/>
    </source>
</evidence>
<keyword evidence="7 9" id="KW-0129">CBS domain</keyword>
<gene>
    <name evidence="15" type="ORF">IAB77_00925</name>
</gene>
<keyword evidence="12" id="KW-0732">Signal</keyword>
<reference evidence="15" key="2">
    <citation type="journal article" date="2021" name="PeerJ">
        <title>Extensive microbial diversity within the chicken gut microbiome revealed by metagenomics and culture.</title>
        <authorList>
            <person name="Gilroy R."/>
            <person name="Ravi A."/>
            <person name="Getino M."/>
            <person name="Pursley I."/>
            <person name="Horton D.L."/>
            <person name="Alikhan N.F."/>
            <person name="Baker D."/>
            <person name="Gharbi K."/>
            <person name="Hall N."/>
            <person name="Watson M."/>
            <person name="Adriaenssens E.M."/>
            <person name="Foster-Nyarko E."/>
            <person name="Jarju S."/>
            <person name="Secka A."/>
            <person name="Antonio M."/>
            <person name="Oren A."/>
            <person name="Chaudhuri R.R."/>
            <person name="La Ragione R."/>
            <person name="Hildebrand F."/>
            <person name="Pallen M.J."/>
        </authorList>
    </citation>
    <scope>NUCLEOTIDE SEQUENCE</scope>
    <source>
        <strain evidence="15">ChiBcolR7-354</strain>
    </source>
</reference>
<reference evidence="15" key="1">
    <citation type="submission" date="2020-10" db="EMBL/GenBank/DDBJ databases">
        <authorList>
            <person name="Gilroy R."/>
        </authorList>
    </citation>
    <scope>NUCLEOTIDE SEQUENCE</scope>
    <source>
        <strain evidence="15">ChiBcolR7-354</strain>
    </source>
</reference>
<evidence type="ECO:0000256" key="4">
    <source>
        <dbReference type="ARBA" id="ARBA00022692"/>
    </source>
</evidence>
<evidence type="ECO:0000259" key="13">
    <source>
        <dbReference type="PROSITE" id="PS51371"/>
    </source>
</evidence>
<evidence type="ECO:0000256" key="1">
    <source>
        <dbReference type="ARBA" id="ARBA00004651"/>
    </source>
</evidence>
<evidence type="ECO:0000256" key="11">
    <source>
        <dbReference type="SAM" id="Phobius"/>
    </source>
</evidence>
<evidence type="ECO:0000256" key="8">
    <source>
        <dbReference type="ARBA" id="ARBA00023136"/>
    </source>
</evidence>
<dbReference type="Pfam" id="PF03471">
    <property type="entry name" value="CorC_HlyC"/>
    <property type="match status" value="1"/>
</dbReference>
<dbReference type="PANTHER" id="PTHR22777">
    <property type="entry name" value="HEMOLYSIN-RELATED"/>
    <property type="match status" value="1"/>
</dbReference>
<evidence type="ECO:0000256" key="10">
    <source>
        <dbReference type="PROSITE-ProRule" id="PRU01193"/>
    </source>
</evidence>
<comment type="similarity">
    <text evidence="2">Belongs to the UPF0053 family.</text>
</comment>